<organism evidence="2 3">
    <name type="scientific">Chiloscyllium punctatum</name>
    <name type="common">Brownbanded bambooshark</name>
    <name type="synonym">Hemiscyllium punctatum</name>
    <dbReference type="NCBI Taxonomy" id="137246"/>
    <lineage>
        <taxon>Eukaryota</taxon>
        <taxon>Metazoa</taxon>
        <taxon>Chordata</taxon>
        <taxon>Craniata</taxon>
        <taxon>Vertebrata</taxon>
        <taxon>Chondrichthyes</taxon>
        <taxon>Elasmobranchii</taxon>
        <taxon>Galeomorphii</taxon>
        <taxon>Galeoidea</taxon>
        <taxon>Orectolobiformes</taxon>
        <taxon>Hemiscylliidae</taxon>
        <taxon>Chiloscyllium</taxon>
    </lineage>
</organism>
<dbReference type="AlphaFoldDB" id="A0A401S257"/>
<feature type="chain" id="PRO_5019040226" description="LRAT domain-containing protein" evidence="1">
    <location>
        <begin position="19"/>
        <end position="146"/>
    </location>
</feature>
<evidence type="ECO:0000313" key="3">
    <source>
        <dbReference type="Proteomes" id="UP000287033"/>
    </source>
</evidence>
<comment type="caution">
    <text evidence="2">The sequence shown here is derived from an EMBL/GenBank/DDBJ whole genome shotgun (WGS) entry which is preliminary data.</text>
</comment>
<evidence type="ECO:0008006" key="4">
    <source>
        <dbReference type="Google" id="ProtNLM"/>
    </source>
</evidence>
<dbReference type="OMA" id="AICFCAV"/>
<sequence>MRIMFLVILAICFCAVNAAPSLSSSGGGTFSHDVTSQSELTRLYNTPVVKIELIKRPLRGVPLIPHAGVRVTTDDGHQWLIHKGNGFGISSQTVVVDAVHMSPEWRVTAVKTVRGRTVGDYVRVGGEAYRLFTNNCLQAAKRMFNY</sequence>
<dbReference type="EMBL" id="BEZZ01000058">
    <property type="protein sequence ID" value="GCC24493.1"/>
    <property type="molecule type" value="Genomic_DNA"/>
</dbReference>
<accession>A0A401S257</accession>
<reference evidence="2 3" key="1">
    <citation type="journal article" date="2018" name="Nat. Ecol. Evol.">
        <title>Shark genomes provide insights into elasmobranch evolution and the origin of vertebrates.</title>
        <authorList>
            <person name="Hara Y"/>
            <person name="Yamaguchi K"/>
            <person name="Onimaru K"/>
            <person name="Kadota M"/>
            <person name="Koyanagi M"/>
            <person name="Keeley SD"/>
            <person name="Tatsumi K"/>
            <person name="Tanaka K"/>
            <person name="Motone F"/>
            <person name="Kageyama Y"/>
            <person name="Nozu R"/>
            <person name="Adachi N"/>
            <person name="Nishimura O"/>
            <person name="Nakagawa R"/>
            <person name="Tanegashima C"/>
            <person name="Kiyatake I"/>
            <person name="Matsumoto R"/>
            <person name="Murakumo K"/>
            <person name="Nishida K"/>
            <person name="Terakita A"/>
            <person name="Kuratani S"/>
            <person name="Sato K"/>
            <person name="Hyodo S Kuraku.S."/>
        </authorList>
    </citation>
    <scope>NUCLEOTIDE SEQUENCE [LARGE SCALE GENOMIC DNA]</scope>
</reference>
<feature type="signal peptide" evidence="1">
    <location>
        <begin position="1"/>
        <end position="18"/>
    </location>
</feature>
<protein>
    <recommendedName>
        <fullName evidence="4">LRAT domain-containing protein</fullName>
    </recommendedName>
</protein>
<name>A0A401S257_CHIPU</name>
<evidence type="ECO:0000256" key="1">
    <source>
        <dbReference type="SAM" id="SignalP"/>
    </source>
</evidence>
<evidence type="ECO:0000313" key="2">
    <source>
        <dbReference type="EMBL" id="GCC24493.1"/>
    </source>
</evidence>
<proteinExistence type="predicted"/>
<dbReference type="Proteomes" id="UP000287033">
    <property type="component" value="Unassembled WGS sequence"/>
</dbReference>
<dbReference type="OrthoDB" id="2428896at2759"/>
<keyword evidence="3" id="KW-1185">Reference proteome</keyword>
<keyword evidence="1" id="KW-0732">Signal</keyword>
<gene>
    <name evidence="2" type="ORF">chiPu_0002894</name>
</gene>